<protein>
    <submittedName>
        <fullName evidence="1">Capsid size determination protein</fullName>
    </submittedName>
</protein>
<organism evidence="1 2">
    <name type="scientific">Pectobacterium carotovorum</name>
    <name type="common">Erwinia carotovora</name>
    <dbReference type="NCBI Taxonomy" id="554"/>
    <lineage>
        <taxon>Bacteria</taxon>
        <taxon>Pseudomonadati</taxon>
        <taxon>Pseudomonadota</taxon>
        <taxon>Gammaproteobacteria</taxon>
        <taxon>Enterobacterales</taxon>
        <taxon>Pectobacteriaceae</taxon>
        <taxon>Pectobacterium</taxon>
    </lineage>
</organism>
<gene>
    <name evidence="1" type="ORF">D5071_08200</name>
</gene>
<name>A0A419AXL8_PECCA</name>
<dbReference type="RefSeq" id="WP_119873402.1">
    <property type="nucleotide sequence ID" value="NZ_QZDH01000015.1"/>
</dbReference>
<dbReference type="AlphaFoldDB" id="A0A419AXL8"/>
<proteinExistence type="predicted"/>
<accession>A0A419AXL8</accession>
<reference evidence="1 2" key="1">
    <citation type="submission" date="2018-09" db="EMBL/GenBank/DDBJ databases">
        <title>Phylogenetic diversity of Pectobacterium and Dickeya strains causing blackleg disease of potato in Morocco.</title>
        <authorList>
            <person name="Oulghazi S."/>
            <person name="Moumni M."/>
            <person name="Faure D."/>
        </authorList>
    </citation>
    <scope>NUCLEOTIDE SEQUENCE [LARGE SCALE GENOMIC DNA]</scope>
    <source>
        <strain evidence="1 2">S1.15.11.2D</strain>
    </source>
</reference>
<comment type="caution">
    <text evidence="1">The sequence shown here is derived from an EMBL/GenBank/DDBJ whole genome shotgun (WGS) entry which is preliminary data.</text>
</comment>
<evidence type="ECO:0000313" key="1">
    <source>
        <dbReference type="EMBL" id="RJL52378.1"/>
    </source>
</evidence>
<dbReference type="Proteomes" id="UP000283655">
    <property type="component" value="Unassembled WGS sequence"/>
</dbReference>
<dbReference type="EMBL" id="QZDH01000015">
    <property type="protein sequence ID" value="RJL52378.1"/>
    <property type="molecule type" value="Genomic_DNA"/>
</dbReference>
<evidence type="ECO:0000313" key="2">
    <source>
        <dbReference type="Proteomes" id="UP000283655"/>
    </source>
</evidence>
<sequence>MTQTTTPDTKPVNPLPDMLTKATDYYLRMRKAHTVNASELDNINTAIARAKEQKTNTEAENQLSDTDWRARFLAARGEMTEELKNQQLQRLAQRELAQEYDGLLAQLEIDQLRQKAKCHTSAKDCCNAHASALRDYAEWEFNQALNSISTNLIRAIKLQQHMLDITTSEFTHGLAYQNPEKVVMDLVTEKLKAKTNNYRFDMSNEPVLSSLGLNAPSLPHADFAPVSSLARRTIFFQELKEKEEALKTRSQKV</sequence>